<feature type="transmembrane region" description="Helical" evidence="5">
    <location>
        <begin position="178"/>
        <end position="195"/>
    </location>
</feature>
<dbReference type="Proteomes" id="UP000631114">
    <property type="component" value="Unassembled WGS sequence"/>
</dbReference>
<organism evidence="7 8">
    <name type="scientific">Coptis chinensis</name>
    <dbReference type="NCBI Taxonomy" id="261450"/>
    <lineage>
        <taxon>Eukaryota</taxon>
        <taxon>Viridiplantae</taxon>
        <taxon>Streptophyta</taxon>
        <taxon>Embryophyta</taxon>
        <taxon>Tracheophyta</taxon>
        <taxon>Spermatophyta</taxon>
        <taxon>Magnoliopsida</taxon>
        <taxon>Ranunculales</taxon>
        <taxon>Ranunculaceae</taxon>
        <taxon>Coptidoideae</taxon>
        <taxon>Coptis</taxon>
    </lineage>
</organism>
<sequence length="215" mass="22884">MFCCKFYTLASLSHYYIQEYNGNHGLDGWVGVVATARCLVLLRAGVLVEGAAAARCWGVAACWVLLLLLVDVCWVLLGAACWGATAAAIGAVCCCCCKVLGGGAVVCCWVLRAVAAAIWCCCKALGVTCCCEELFSVWYSMFCICTVWASAVGASLAYTRARSPYKTSLRLIHARMHAQALTLAVLSGAAIVHYYDKNQQVGEVASQDASKIKLG</sequence>
<dbReference type="OrthoDB" id="1915122at2759"/>
<evidence type="ECO:0000313" key="7">
    <source>
        <dbReference type="EMBL" id="KAF9599481.1"/>
    </source>
</evidence>
<accession>A0A835HI63</accession>
<reference evidence="7 8" key="1">
    <citation type="submission" date="2020-10" db="EMBL/GenBank/DDBJ databases">
        <title>The Coptis chinensis genome and diversification of protoberbering-type alkaloids.</title>
        <authorList>
            <person name="Wang B."/>
            <person name="Shu S."/>
            <person name="Song C."/>
            <person name="Liu Y."/>
        </authorList>
    </citation>
    <scope>NUCLEOTIDE SEQUENCE [LARGE SCALE GENOMIC DNA]</scope>
    <source>
        <strain evidence="7">HL-2020</strain>
        <tissue evidence="7">Leaf</tissue>
    </source>
</reference>
<dbReference type="AlphaFoldDB" id="A0A835HI63"/>
<comment type="caution">
    <text evidence="7">The sequence shown here is derived from an EMBL/GenBank/DDBJ whole genome shotgun (WGS) entry which is preliminary data.</text>
</comment>
<evidence type="ECO:0000256" key="4">
    <source>
        <dbReference type="ARBA" id="ARBA00023136"/>
    </source>
</evidence>
<dbReference type="PANTHER" id="PTHR28018:SF3">
    <property type="entry name" value="RESPIRATORY SUPERCOMPLEX FACTOR 2, MITOCHONDRIAL"/>
    <property type="match status" value="1"/>
</dbReference>
<evidence type="ECO:0000259" key="6">
    <source>
        <dbReference type="Pfam" id="PF04588"/>
    </source>
</evidence>
<name>A0A835HI63_9MAGN</name>
<protein>
    <recommendedName>
        <fullName evidence="6">HIG1 domain-containing protein</fullName>
    </recommendedName>
</protein>
<feature type="transmembrane region" description="Helical" evidence="5">
    <location>
        <begin position="138"/>
        <end position="158"/>
    </location>
</feature>
<dbReference type="EMBL" id="JADFTS010000007">
    <property type="protein sequence ID" value="KAF9599481.1"/>
    <property type="molecule type" value="Genomic_DNA"/>
</dbReference>
<keyword evidence="8" id="KW-1185">Reference proteome</keyword>
<dbReference type="PANTHER" id="PTHR28018">
    <property type="entry name" value="RESPIRATORY SUPERCOMPLEX FACTOR 2, MITOCHONDRIAL"/>
    <property type="match status" value="1"/>
</dbReference>
<dbReference type="Pfam" id="PF04588">
    <property type="entry name" value="HIG_1_N"/>
    <property type="match status" value="1"/>
</dbReference>
<evidence type="ECO:0000313" key="8">
    <source>
        <dbReference type="Proteomes" id="UP000631114"/>
    </source>
</evidence>
<dbReference type="GO" id="GO:0033617">
    <property type="term" value="P:mitochondrial respiratory chain complex IV assembly"/>
    <property type="evidence" value="ECO:0007669"/>
    <property type="project" value="TreeGrafter"/>
</dbReference>
<evidence type="ECO:0000256" key="5">
    <source>
        <dbReference type="SAM" id="Phobius"/>
    </source>
</evidence>
<dbReference type="InterPro" id="IPR007667">
    <property type="entry name" value="Hypoxia_induced_domain"/>
</dbReference>
<proteinExistence type="predicted"/>
<dbReference type="Gene3D" id="6.10.140.1320">
    <property type="match status" value="1"/>
</dbReference>
<keyword evidence="2 5" id="KW-0812">Transmembrane</keyword>
<evidence type="ECO:0000256" key="2">
    <source>
        <dbReference type="ARBA" id="ARBA00022692"/>
    </source>
</evidence>
<comment type="subcellular location">
    <subcellularLocation>
        <location evidence="1">Mitochondrion</location>
    </subcellularLocation>
</comment>
<evidence type="ECO:0000256" key="1">
    <source>
        <dbReference type="ARBA" id="ARBA00004173"/>
    </source>
</evidence>
<keyword evidence="3 5" id="KW-1133">Transmembrane helix</keyword>
<gene>
    <name evidence="7" type="ORF">IFM89_038575</name>
</gene>
<dbReference type="InterPro" id="IPR040153">
    <property type="entry name" value="Rcf2"/>
</dbReference>
<feature type="domain" description="HIG1" evidence="6">
    <location>
        <begin position="146"/>
        <end position="188"/>
    </location>
</feature>
<evidence type="ECO:0000256" key="3">
    <source>
        <dbReference type="ARBA" id="ARBA00022989"/>
    </source>
</evidence>
<keyword evidence="4 5" id="KW-0472">Membrane</keyword>
<dbReference type="GO" id="GO:0005739">
    <property type="term" value="C:mitochondrion"/>
    <property type="evidence" value="ECO:0007669"/>
    <property type="project" value="UniProtKB-SubCell"/>
</dbReference>
<feature type="transmembrane region" description="Helical" evidence="5">
    <location>
        <begin position="104"/>
        <end position="126"/>
    </location>
</feature>